<dbReference type="PIRSF" id="PIRSF000847">
    <property type="entry name" value="Phos_ph_gly_syn"/>
    <property type="match status" value="1"/>
</dbReference>
<dbReference type="InterPro" id="IPR048254">
    <property type="entry name" value="CDP_ALCOHOL_P_TRANSF_CS"/>
</dbReference>
<proteinExistence type="inferred from homology"/>
<reference evidence="17 18" key="1">
    <citation type="submission" date="2024-02" db="EMBL/GenBank/DDBJ databases">
        <title>A novel Wenzhouxiangellaceae bacterium, isolated from coastal sediments.</title>
        <authorList>
            <person name="Du Z.-J."/>
            <person name="Ye Y.-Q."/>
            <person name="Zhang X.-Y."/>
        </authorList>
    </citation>
    <scope>NUCLEOTIDE SEQUENCE [LARGE SCALE GENOMIC DNA]</scope>
    <source>
        <strain evidence="17 18">CH-27</strain>
    </source>
</reference>
<dbReference type="Proteomes" id="UP001359886">
    <property type="component" value="Unassembled WGS sequence"/>
</dbReference>
<keyword evidence="7 15" id="KW-0808">Transferase</keyword>
<dbReference type="InterPro" id="IPR000462">
    <property type="entry name" value="CDP-OH_P_trans"/>
</dbReference>
<name>A0AAW9RBY9_9GAMM</name>
<evidence type="ECO:0000256" key="5">
    <source>
        <dbReference type="ARBA" id="ARBA00014944"/>
    </source>
</evidence>
<keyword evidence="18" id="KW-1185">Reference proteome</keyword>
<organism evidence="17 18">
    <name type="scientific">Elongatibacter sediminis</name>
    <dbReference type="NCBI Taxonomy" id="3119006"/>
    <lineage>
        <taxon>Bacteria</taxon>
        <taxon>Pseudomonadati</taxon>
        <taxon>Pseudomonadota</taxon>
        <taxon>Gammaproteobacteria</taxon>
        <taxon>Chromatiales</taxon>
        <taxon>Wenzhouxiangellaceae</taxon>
        <taxon>Elongatibacter</taxon>
    </lineage>
</organism>
<comment type="similarity">
    <text evidence="3 15">Belongs to the CDP-alcohol phosphatidyltransferase class-I family.</text>
</comment>
<evidence type="ECO:0000256" key="7">
    <source>
        <dbReference type="ARBA" id="ARBA00022679"/>
    </source>
</evidence>
<evidence type="ECO:0000256" key="15">
    <source>
        <dbReference type="RuleBase" id="RU003750"/>
    </source>
</evidence>
<comment type="subcellular location">
    <subcellularLocation>
        <location evidence="1">Membrane</location>
        <topology evidence="1">Multi-pass membrane protein</topology>
    </subcellularLocation>
</comment>
<evidence type="ECO:0000313" key="17">
    <source>
        <dbReference type="EMBL" id="MEJ8569657.1"/>
    </source>
</evidence>
<evidence type="ECO:0000256" key="16">
    <source>
        <dbReference type="SAM" id="Phobius"/>
    </source>
</evidence>
<dbReference type="PANTHER" id="PTHR14269:SF11">
    <property type="entry name" value="CDP-DIACYLGLYCEROL--GLYCEROL-3-PHOSPHATE 3-PHOSPHATIDYLTRANSFERASE"/>
    <property type="match status" value="1"/>
</dbReference>
<keyword evidence="11 16" id="KW-0472">Membrane</keyword>
<sequence>MSLRLLPNALTLFRMIAVGPIVYWLLTERFIAAFVLAMLAGVSDLLDGFLARRFGWMTHFGGVLDPLTDKLLLVSTTLTLAWLGHLPWWLVALVVARDVIIVSGGLYYHCRIARIVTAEPTTLSKWNTFAQIVLVVSIMLALAFPAWQGPWTDWLVMVVSLTTVASGVQYVVVWSQRARREHINA</sequence>
<evidence type="ECO:0000256" key="3">
    <source>
        <dbReference type="ARBA" id="ARBA00010441"/>
    </source>
</evidence>
<feature type="transmembrane region" description="Helical" evidence="16">
    <location>
        <begin position="88"/>
        <end position="108"/>
    </location>
</feature>
<evidence type="ECO:0000256" key="13">
    <source>
        <dbReference type="ARBA" id="ARBA00023264"/>
    </source>
</evidence>
<comment type="caution">
    <text evidence="17">The sequence shown here is derived from an EMBL/GenBank/DDBJ whole genome shotgun (WGS) entry which is preliminary data.</text>
</comment>
<evidence type="ECO:0000256" key="11">
    <source>
        <dbReference type="ARBA" id="ARBA00023136"/>
    </source>
</evidence>
<dbReference type="InterPro" id="IPR043130">
    <property type="entry name" value="CDP-OH_PTrfase_TM_dom"/>
</dbReference>
<evidence type="ECO:0000256" key="4">
    <source>
        <dbReference type="ARBA" id="ARBA00013170"/>
    </source>
</evidence>
<accession>A0AAW9RBY9</accession>
<dbReference type="EMBL" id="JAZHOG010000016">
    <property type="protein sequence ID" value="MEJ8569657.1"/>
    <property type="molecule type" value="Genomic_DNA"/>
</dbReference>
<evidence type="ECO:0000313" key="18">
    <source>
        <dbReference type="Proteomes" id="UP001359886"/>
    </source>
</evidence>
<evidence type="ECO:0000256" key="12">
    <source>
        <dbReference type="ARBA" id="ARBA00023209"/>
    </source>
</evidence>
<dbReference type="GO" id="GO:0016020">
    <property type="term" value="C:membrane"/>
    <property type="evidence" value="ECO:0007669"/>
    <property type="project" value="UniProtKB-SubCell"/>
</dbReference>
<protein>
    <recommendedName>
        <fullName evidence="5">CDP-diacylglycerol--glycerol-3-phosphate 3-phosphatidyltransferase</fullName>
        <ecNumber evidence="4">2.7.8.5</ecNumber>
    </recommendedName>
</protein>
<dbReference type="Gene3D" id="1.20.120.1760">
    <property type="match status" value="1"/>
</dbReference>
<keyword evidence="13" id="KW-1208">Phospholipid metabolism</keyword>
<evidence type="ECO:0000256" key="9">
    <source>
        <dbReference type="ARBA" id="ARBA00022989"/>
    </source>
</evidence>
<dbReference type="EC" id="2.7.8.5" evidence="4"/>
<keyword evidence="9 16" id="KW-1133">Transmembrane helix</keyword>
<dbReference type="PROSITE" id="PS00379">
    <property type="entry name" value="CDP_ALCOHOL_P_TRANSF"/>
    <property type="match status" value="1"/>
</dbReference>
<comment type="pathway">
    <text evidence="2">Phospholipid metabolism; phosphatidylglycerol biosynthesis; phosphatidylglycerol from CDP-diacylglycerol: step 1/2.</text>
</comment>
<dbReference type="GO" id="GO:0008444">
    <property type="term" value="F:CDP-diacylglycerol-glycerol-3-phosphate 3-phosphatidyltransferase activity"/>
    <property type="evidence" value="ECO:0007669"/>
    <property type="project" value="UniProtKB-EC"/>
</dbReference>
<keyword evidence="12" id="KW-0594">Phospholipid biosynthesis</keyword>
<comment type="catalytic activity">
    <reaction evidence="14">
        <text>a CDP-1,2-diacyl-sn-glycerol + sn-glycerol 3-phosphate = a 1,2-diacyl-sn-glycero-3-phospho-(1'-sn-glycero-3'-phosphate) + CMP + H(+)</text>
        <dbReference type="Rhea" id="RHEA:12593"/>
        <dbReference type="ChEBI" id="CHEBI:15378"/>
        <dbReference type="ChEBI" id="CHEBI:57597"/>
        <dbReference type="ChEBI" id="CHEBI:58332"/>
        <dbReference type="ChEBI" id="CHEBI:60110"/>
        <dbReference type="ChEBI" id="CHEBI:60377"/>
        <dbReference type="EC" id="2.7.8.5"/>
    </reaction>
</comment>
<evidence type="ECO:0000256" key="1">
    <source>
        <dbReference type="ARBA" id="ARBA00004141"/>
    </source>
</evidence>
<keyword evidence="8 16" id="KW-0812">Transmembrane</keyword>
<evidence type="ECO:0000256" key="2">
    <source>
        <dbReference type="ARBA" id="ARBA00005042"/>
    </source>
</evidence>
<evidence type="ECO:0000256" key="10">
    <source>
        <dbReference type="ARBA" id="ARBA00023098"/>
    </source>
</evidence>
<evidence type="ECO:0000256" key="8">
    <source>
        <dbReference type="ARBA" id="ARBA00022692"/>
    </source>
</evidence>
<dbReference type="PANTHER" id="PTHR14269">
    <property type="entry name" value="CDP-DIACYLGLYCEROL--GLYCEROL-3-PHOSPHATE 3-PHOSPHATIDYLTRANSFERASE-RELATED"/>
    <property type="match status" value="1"/>
</dbReference>
<dbReference type="InterPro" id="IPR004570">
    <property type="entry name" value="Phosphatidylglycerol_P_synth"/>
</dbReference>
<feature type="transmembrane region" description="Helical" evidence="16">
    <location>
        <begin position="31"/>
        <end position="51"/>
    </location>
</feature>
<feature type="transmembrane region" description="Helical" evidence="16">
    <location>
        <begin position="129"/>
        <end position="148"/>
    </location>
</feature>
<keyword evidence="6" id="KW-0444">Lipid biosynthesis</keyword>
<evidence type="ECO:0000256" key="6">
    <source>
        <dbReference type="ARBA" id="ARBA00022516"/>
    </source>
</evidence>
<dbReference type="Pfam" id="PF01066">
    <property type="entry name" value="CDP-OH_P_transf"/>
    <property type="match status" value="1"/>
</dbReference>
<evidence type="ECO:0000256" key="14">
    <source>
        <dbReference type="ARBA" id="ARBA00048586"/>
    </source>
</evidence>
<dbReference type="GO" id="GO:0046474">
    <property type="term" value="P:glycerophospholipid biosynthetic process"/>
    <property type="evidence" value="ECO:0007669"/>
    <property type="project" value="TreeGrafter"/>
</dbReference>
<keyword evidence="10" id="KW-0443">Lipid metabolism</keyword>
<feature type="transmembrane region" description="Helical" evidence="16">
    <location>
        <begin position="154"/>
        <end position="173"/>
    </location>
</feature>
<dbReference type="RefSeq" id="WP_354696980.1">
    <property type="nucleotide sequence ID" value="NZ_JAZHOG010000016.1"/>
</dbReference>
<dbReference type="AlphaFoldDB" id="A0AAW9RBY9"/>
<dbReference type="InterPro" id="IPR050324">
    <property type="entry name" value="CDP-alcohol_PTase-I"/>
</dbReference>
<gene>
    <name evidence="17" type="ORF">V3330_18660</name>
</gene>